<dbReference type="InterPro" id="IPR029044">
    <property type="entry name" value="Nucleotide-diphossugar_trans"/>
</dbReference>
<dbReference type="InterPro" id="IPR026461">
    <property type="entry name" value="Trfase_2_rSAM/seldom_assoc"/>
</dbReference>
<name>A0ABU3DHZ1_9RHOB</name>
<evidence type="ECO:0000313" key="8">
    <source>
        <dbReference type="Proteomes" id="UP001265259"/>
    </source>
</evidence>
<dbReference type="PANTHER" id="PTHR43646">
    <property type="entry name" value="GLYCOSYLTRANSFERASE"/>
    <property type="match status" value="1"/>
</dbReference>
<comment type="subcellular location">
    <subcellularLocation>
        <location evidence="1">Cell membrane</location>
    </subcellularLocation>
</comment>
<accession>A0ABU3DHZ1</accession>
<comment type="caution">
    <text evidence="7">The sequence shown here is derived from an EMBL/GenBank/DDBJ whole genome shotgun (WGS) entry which is preliminary data.</text>
</comment>
<keyword evidence="2" id="KW-1003">Cell membrane</keyword>
<dbReference type="RefSeq" id="WP_311691716.1">
    <property type="nucleotide sequence ID" value="NZ_JAVRHL010000003.1"/>
</dbReference>
<evidence type="ECO:0000256" key="2">
    <source>
        <dbReference type="ARBA" id="ARBA00022475"/>
    </source>
</evidence>
<evidence type="ECO:0000256" key="3">
    <source>
        <dbReference type="ARBA" id="ARBA00022676"/>
    </source>
</evidence>
<dbReference type="NCBIfam" id="TIGR04283">
    <property type="entry name" value="glyco_like_mftF"/>
    <property type="match status" value="1"/>
</dbReference>
<dbReference type="InterPro" id="IPR001173">
    <property type="entry name" value="Glyco_trans_2-like"/>
</dbReference>
<keyword evidence="5" id="KW-0472">Membrane</keyword>
<sequence length="244" mass="25857">MPAPITVIVPTLNAEAVLPKALERLMEGLKEGLIRELIVTDGGSSDATLAIADAAGAEIVTGAAGRGGQVARAIREARGEWILVLHADTWLQPGWPEAVRSALERPAAAHVFRLAFRSDSAGAAWTAGWANLRSRWVGLPYGDQGLLIARDLLDGVGGYPDLPLMEDVALARSLRGRIRLMPATATTSAERYEANGWAGQGVRNLLRLGRYLCGADPARLRADYAAPVSSSASSASPDESELRN</sequence>
<organism evidence="7 8">
    <name type="scientific">Tropicimonas omnivorans</name>
    <dbReference type="NCBI Taxonomy" id="3075590"/>
    <lineage>
        <taxon>Bacteria</taxon>
        <taxon>Pseudomonadati</taxon>
        <taxon>Pseudomonadota</taxon>
        <taxon>Alphaproteobacteria</taxon>
        <taxon>Rhodobacterales</taxon>
        <taxon>Roseobacteraceae</taxon>
        <taxon>Tropicimonas</taxon>
    </lineage>
</organism>
<keyword evidence="4" id="KW-0808">Transferase</keyword>
<proteinExistence type="predicted"/>
<evidence type="ECO:0000259" key="6">
    <source>
        <dbReference type="Pfam" id="PF00535"/>
    </source>
</evidence>
<keyword evidence="8" id="KW-1185">Reference proteome</keyword>
<evidence type="ECO:0000256" key="1">
    <source>
        <dbReference type="ARBA" id="ARBA00004236"/>
    </source>
</evidence>
<feature type="domain" description="Glycosyltransferase 2-like" evidence="6">
    <location>
        <begin position="6"/>
        <end position="121"/>
    </location>
</feature>
<dbReference type="SUPFAM" id="SSF53448">
    <property type="entry name" value="Nucleotide-diphospho-sugar transferases"/>
    <property type="match status" value="1"/>
</dbReference>
<evidence type="ECO:0000256" key="4">
    <source>
        <dbReference type="ARBA" id="ARBA00022679"/>
    </source>
</evidence>
<keyword evidence="3" id="KW-0328">Glycosyltransferase</keyword>
<dbReference type="Proteomes" id="UP001265259">
    <property type="component" value="Unassembled WGS sequence"/>
</dbReference>
<evidence type="ECO:0000313" key="7">
    <source>
        <dbReference type="EMBL" id="MDT0683301.1"/>
    </source>
</evidence>
<dbReference type="CDD" id="cd02522">
    <property type="entry name" value="GT_2_like_a"/>
    <property type="match status" value="1"/>
</dbReference>
<evidence type="ECO:0000256" key="5">
    <source>
        <dbReference type="ARBA" id="ARBA00023136"/>
    </source>
</evidence>
<reference evidence="7 8" key="1">
    <citation type="submission" date="2023-09" db="EMBL/GenBank/DDBJ databases">
        <authorList>
            <person name="Rey-Velasco X."/>
        </authorList>
    </citation>
    <scope>NUCLEOTIDE SEQUENCE [LARGE SCALE GENOMIC DNA]</scope>
    <source>
        <strain evidence="7 8">F158</strain>
    </source>
</reference>
<protein>
    <submittedName>
        <fullName evidence="7">TIGR04283 family arsenosugar biosynthesis glycosyltransferase</fullName>
    </submittedName>
</protein>
<dbReference type="Pfam" id="PF00535">
    <property type="entry name" value="Glycos_transf_2"/>
    <property type="match status" value="1"/>
</dbReference>
<dbReference type="Gene3D" id="3.90.550.10">
    <property type="entry name" value="Spore Coat Polysaccharide Biosynthesis Protein SpsA, Chain A"/>
    <property type="match status" value="1"/>
</dbReference>
<dbReference type="EMBL" id="JAVRHL010000003">
    <property type="protein sequence ID" value="MDT0683301.1"/>
    <property type="molecule type" value="Genomic_DNA"/>
</dbReference>
<gene>
    <name evidence="7" type="ORF">RM543_11430</name>
</gene>
<dbReference type="PANTHER" id="PTHR43646:SF2">
    <property type="entry name" value="GLYCOSYLTRANSFERASE 2-LIKE DOMAIN-CONTAINING PROTEIN"/>
    <property type="match status" value="1"/>
</dbReference>